<dbReference type="RefSeq" id="WP_338736767.1">
    <property type="nucleotide sequence ID" value="NZ_CP146612.1"/>
</dbReference>
<evidence type="ECO:0000256" key="6">
    <source>
        <dbReference type="SAM" id="Phobius"/>
    </source>
</evidence>
<evidence type="ECO:0000256" key="1">
    <source>
        <dbReference type="ARBA" id="ARBA00004651"/>
    </source>
</evidence>
<keyword evidence="5 6" id="KW-0472">Membrane</keyword>
<gene>
    <name evidence="8" type="ORF">V8247_05135</name>
</gene>
<dbReference type="InterPro" id="IPR010432">
    <property type="entry name" value="RDD"/>
</dbReference>
<feature type="transmembrane region" description="Helical" evidence="6">
    <location>
        <begin position="118"/>
        <end position="137"/>
    </location>
</feature>
<dbReference type="PANTHER" id="PTHR36115">
    <property type="entry name" value="PROLINE-RICH ANTIGEN HOMOLOG-RELATED"/>
    <property type="match status" value="1"/>
</dbReference>
<feature type="domain" description="RDD" evidence="7">
    <location>
        <begin position="15"/>
        <end position="150"/>
    </location>
</feature>
<feature type="transmembrane region" description="Helical" evidence="6">
    <location>
        <begin position="21"/>
        <end position="41"/>
    </location>
</feature>
<keyword evidence="2" id="KW-1003">Cell membrane</keyword>
<name>A0ABZ2J151_9CHLR</name>
<organism evidence="8 9">
    <name type="scientific">Candidatus Dehalogenimonas loeffleri</name>
    <dbReference type="NCBI Taxonomy" id="3127115"/>
    <lineage>
        <taxon>Bacteria</taxon>
        <taxon>Bacillati</taxon>
        <taxon>Chloroflexota</taxon>
        <taxon>Dehalococcoidia</taxon>
        <taxon>Dehalococcoidales</taxon>
        <taxon>Dehalococcoidaceae</taxon>
        <taxon>Dehalogenimonas</taxon>
    </lineage>
</organism>
<reference evidence="8 9" key="1">
    <citation type="submission" date="2024-03" db="EMBL/GenBank/DDBJ databases">
        <title>A Dehalogenimonas Isolated from Estuarine Sediments Dihaloeliminates Chlorinated Alkanes.</title>
        <authorList>
            <person name="Yang Y."/>
            <person name="Wang H."/>
        </authorList>
    </citation>
    <scope>NUCLEOTIDE SEQUENCE [LARGE SCALE GENOMIC DNA]</scope>
    <source>
        <strain evidence="8 9">W</strain>
    </source>
</reference>
<accession>A0ABZ2J151</accession>
<dbReference type="InterPro" id="IPR051791">
    <property type="entry name" value="Pra-immunoreactive"/>
</dbReference>
<evidence type="ECO:0000256" key="3">
    <source>
        <dbReference type="ARBA" id="ARBA00022692"/>
    </source>
</evidence>
<dbReference type="EMBL" id="CP146612">
    <property type="protein sequence ID" value="WWX24654.1"/>
    <property type="molecule type" value="Genomic_DNA"/>
</dbReference>
<dbReference type="Pfam" id="PF06271">
    <property type="entry name" value="RDD"/>
    <property type="match status" value="1"/>
</dbReference>
<proteinExistence type="predicted"/>
<evidence type="ECO:0000313" key="9">
    <source>
        <dbReference type="Proteomes" id="UP001375370"/>
    </source>
</evidence>
<sequence>MISEKNKAPLALEFAGFWRRFGAFIIDLSVLGAVASFLTPFHWFGFGNFFDLSGFIDVPLLAIPFVAIANPVSAMLSGVYFVALWAWRGQTLGMITAGIKLIRTDGTDVDTGHGITRLLGTIVSTLPLFFGLLWIAFDERRQGWHDKIAETYVVKVPRLPETERAAPPAGA</sequence>
<protein>
    <submittedName>
        <fullName evidence="8">RDD family protein</fullName>
    </submittedName>
</protein>
<evidence type="ECO:0000313" key="8">
    <source>
        <dbReference type="EMBL" id="WWX24654.1"/>
    </source>
</evidence>
<dbReference type="PANTHER" id="PTHR36115:SF4">
    <property type="entry name" value="MEMBRANE PROTEIN"/>
    <property type="match status" value="1"/>
</dbReference>
<evidence type="ECO:0000256" key="5">
    <source>
        <dbReference type="ARBA" id="ARBA00023136"/>
    </source>
</evidence>
<evidence type="ECO:0000256" key="4">
    <source>
        <dbReference type="ARBA" id="ARBA00022989"/>
    </source>
</evidence>
<keyword evidence="3 6" id="KW-0812">Transmembrane</keyword>
<keyword evidence="4 6" id="KW-1133">Transmembrane helix</keyword>
<keyword evidence="9" id="KW-1185">Reference proteome</keyword>
<evidence type="ECO:0000259" key="7">
    <source>
        <dbReference type="Pfam" id="PF06271"/>
    </source>
</evidence>
<feature type="transmembrane region" description="Helical" evidence="6">
    <location>
        <begin position="61"/>
        <end position="87"/>
    </location>
</feature>
<comment type="subcellular location">
    <subcellularLocation>
        <location evidence="1">Cell membrane</location>
        <topology evidence="1">Multi-pass membrane protein</topology>
    </subcellularLocation>
</comment>
<evidence type="ECO:0000256" key="2">
    <source>
        <dbReference type="ARBA" id="ARBA00022475"/>
    </source>
</evidence>
<dbReference type="Proteomes" id="UP001375370">
    <property type="component" value="Chromosome"/>
</dbReference>